<evidence type="ECO:0000256" key="4">
    <source>
        <dbReference type="ARBA" id="ARBA00022989"/>
    </source>
</evidence>
<dbReference type="Gene3D" id="3.40.1710.10">
    <property type="entry name" value="abc type-2 transporter like domain"/>
    <property type="match status" value="1"/>
</dbReference>
<evidence type="ECO:0000259" key="7">
    <source>
        <dbReference type="Pfam" id="PF12698"/>
    </source>
</evidence>
<dbReference type="InterPro" id="IPR051449">
    <property type="entry name" value="ABC-2_transporter_component"/>
</dbReference>
<sequence length="368" mass="40245">MQSIRVTTWWLLIVAPLVLFFALSVIFKAQVVRDVPVAWVDNDHSSASRSLFRQLDASPSITLFSYHSAREAEVAMKAGEVYGLVMVPSHFGKDIMTRRQPVIRAVVNGQLVLIAKVIRSSVASVLGVDQAINRGVQTLGLTLSPTDAVFAAAPVQVQLSSLYNRSGSYGQFLLPAIFLAIWQILIAITTVVDFTQRPKGLSASDMGWMAKGNTLRVMIKRQLRLLPWFLLQGLIAAIILFQFFAYPMFGSWLTMMAISLLFVMTCQALGWSICLLVPADPAKAASLTGAITAPSFAFLGVTFPTSDMPSLALWWRDILPAAQSSELMLALANYGVISVNPLLALGCQLVIIGLPFALYYSVYRGQHS</sequence>
<accession>A0A3M0A1Q1</accession>
<organism evidence="8 9">
    <name type="scientific">Umboniibacter marinipuniceus</name>
    <dbReference type="NCBI Taxonomy" id="569599"/>
    <lineage>
        <taxon>Bacteria</taxon>
        <taxon>Pseudomonadati</taxon>
        <taxon>Pseudomonadota</taxon>
        <taxon>Gammaproteobacteria</taxon>
        <taxon>Cellvibrionales</taxon>
        <taxon>Cellvibrionaceae</taxon>
        <taxon>Umboniibacter</taxon>
    </lineage>
</organism>
<feature type="domain" description="ABC-2 type transporter transmembrane" evidence="7">
    <location>
        <begin position="8"/>
        <end position="352"/>
    </location>
</feature>
<keyword evidence="4 6" id="KW-1133">Transmembrane helix</keyword>
<feature type="transmembrane region" description="Helical" evidence="6">
    <location>
        <begin position="284"/>
        <end position="303"/>
    </location>
</feature>
<feature type="transmembrane region" description="Helical" evidence="6">
    <location>
        <begin position="7"/>
        <end position="27"/>
    </location>
</feature>
<dbReference type="PANTHER" id="PTHR30294:SF47">
    <property type="entry name" value="INNER MEMBRANE TRANSPORT PERMEASE YHHJ"/>
    <property type="match status" value="1"/>
</dbReference>
<evidence type="ECO:0000256" key="3">
    <source>
        <dbReference type="ARBA" id="ARBA00022692"/>
    </source>
</evidence>
<feature type="transmembrane region" description="Helical" evidence="6">
    <location>
        <begin position="342"/>
        <end position="362"/>
    </location>
</feature>
<feature type="transmembrane region" description="Helical" evidence="6">
    <location>
        <begin position="172"/>
        <end position="192"/>
    </location>
</feature>
<feature type="transmembrane region" description="Helical" evidence="6">
    <location>
        <begin position="252"/>
        <end position="277"/>
    </location>
</feature>
<evidence type="ECO:0000313" key="8">
    <source>
        <dbReference type="EMBL" id="RMA78730.1"/>
    </source>
</evidence>
<dbReference type="GO" id="GO:0005886">
    <property type="term" value="C:plasma membrane"/>
    <property type="evidence" value="ECO:0007669"/>
    <property type="project" value="UniProtKB-SubCell"/>
</dbReference>
<gene>
    <name evidence="8" type="ORF">DFR27_2068</name>
</gene>
<dbReference type="Pfam" id="PF12698">
    <property type="entry name" value="ABC2_membrane_3"/>
    <property type="match status" value="1"/>
</dbReference>
<evidence type="ECO:0000313" key="9">
    <source>
        <dbReference type="Proteomes" id="UP000267187"/>
    </source>
</evidence>
<protein>
    <submittedName>
        <fullName evidence="8">ABC-2 type transport system permease protein</fullName>
    </submittedName>
</protein>
<name>A0A3M0A1Q1_9GAMM</name>
<proteinExistence type="predicted"/>
<dbReference type="EMBL" id="REFJ01000005">
    <property type="protein sequence ID" value="RMA78730.1"/>
    <property type="molecule type" value="Genomic_DNA"/>
</dbReference>
<evidence type="ECO:0000256" key="2">
    <source>
        <dbReference type="ARBA" id="ARBA00022475"/>
    </source>
</evidence>
<dbReference type="AlphaFoldDB" id="A0A3M0A1Q1"/>
<evidence type="ECO:0000256" key="6">
    <source>
        <dbReference type="SAM" id="Phobius"/>
    </source>
</evidence>
<feature type="transmembrane region" description="Helical" evidence="6">
    <location>
        <begin position="225"/>
        <end position="246"/>
    </location>
</feature>
<dbReference type="RefSeq" id="WP_170150841.1">
    <property type="nucleotide sequence ID" value="NZ_REFJ01000005.1"/>
</dbReference>
<evidence type="ECO:0000256" key="5">
    <source>
        <dbReference type="ARBA" id="ARBA00023136"/>
    </source>
</evidence>
<keyword evidence="3 6" id="KW-0812">Transmembrane</keyword>
<comment type="subcellular location">
    <subcellularLocation>
        <location evidence="1">Cell membrane</location>
        <topology evidence="1">Multi-pass membrane protein</topology>
    </subcellularLocation>
</comment>
<dbReference type="Proteomes" id="UP000267187">
    <property type="component" value="Unassembled WGS sequence"/>
</dbReference>
<dbReference type="InterPro" id="IPR013525">
    <property type="entry name" value="ABC2_TM"/>
</dbReference>
<reference evidence="8 9" key="1">
    <citation type="submission" date="2018-10" db="EMBL/GenBank/DDBJ databases">
        <title>Genomic Encyclopedia of Type Strains, Phase IV (KMG-IV): sequencing the most valuable type-strain genomes for metagenomic binning, comparative biology and taxonomic classification.</title>
        <authorList>
            <person name="Goeker M."/>
        </authorList>
    </citation>
    <scope>NUCLEOTIDE SEQUENCE [LARGE SCALE GENOMIC DNA]</scope>
    <source>
        <strain evidence="8 9">DSM 25080</strain>
    </source>
</reference>
<evidence type="ECO:0000256" key="1">
    <source>
        <dbReference type="ARBA" id="ARBA00004651"/>
    </source>
</evidence>
<keyword evidence="9" id="KW-1185">Reference proteome</keyword>
<dbReference type="PANTHER" id="PTHR30294">
    <property type="entry name" value="MEMBRANE COMPONENT OF ABC TRANSPORTER YHHJ-RELATED"/>
    <property type="match status" value="1"/>
</dbReference>
<keyword evidence="2" id="KW-1003">Cell membrane</keyword>
<keyword evidence="5 6" id="KW-0472">Membrane</keyword>
<comment type="caution">
    <text evidence="8">The sequence shown here is derived from an EMBL/GenBank/DDBJ whole genome shotgun (WGS) entry which is preliminary data.</text>
</comment>
<dbReference type="GO" id="GO:0140359">
    <property type="term" value="F:ABC-type transporter activity"/>
    <property type="evidence" value="ECO:0007669"/>
    <property type="project" value="InterPro"/>
</dbReference>